<evidence type="ECO:0000259" key="2">
    <source>
        <dbReference type="Pfam" id="PF07885"/>
    </source>
</evidence>
<name>X1IBB3_9ZZZZ</name>
<feature type="transmembrane region" description="Helical" evidence="1">
    <location>
        <begin position="61"/>
        <end position="77"/>
    </location>
</feature>
<sequence length="113" mass="12470">LEWQLWPPPLSSIRHTLYGLLCGYGERPWQVFASAAVVVLGLALIYFAIGTLTPGTFLNSLYYSAVSFTALGYGSWAPEPTGWVIKAIGALEAFVGVFMMALFLITFTRKMTR</sequence>
<feature type="transmembrane region" description="Helical" evidence="1">
    <location>
        <begin position="83"/>
        <end position="107"/>
    </location>
</feature>
<evidence type="ECO:0000256" key="1">
    <source>
        <dbReference type="SAM" id="Phobius"/>
    </source>
</evidence>
<gene>
    <name evidence="3" type="ORF">S03H2_44444</name>
</gene>
<comment type="caution">
    <text evidence="3">The sequence shown here is derived from an EMBL/GenBank/DDBJ whole genome shotgun (WGS) entry which is preliminary data.</text>
</comment>
<keyword evidence="1" id="KW-0472">Membrane</keyword>
<dbReference type="InterPro" id="IPR013099">
    <property type="entry name" value="K_chnl_dom"/>
</dbReference>
<dbReference type="Pfam" id="PF07885">
    <property type="entry name" value="Ion_trans_2"/>
    <property type="match status" value="1"/>
</dbReference>
<proteinExistence type="predicted"/>
<dbReference type="Gene3D" id="1.10.287.70">
    <property type="match status" value="1"/>
</dbReference>
<feature type="domain" description="Potassium channel" evidence="2">
    <location>
        <begin position="36"/>
        <end position="112"/>
    </location>
</feature>
<protein>
    <recommendedName>
        <fullName evidence="2">Potassium channel domain-containing protein</fullName>
    </recommendedName>
</protein>
<keyword evidence="1" id="KW-1133">Transmembrane helix</keyword>
<dbReference type="EMBL" id="BARU01027791">
    <property type="protein sequence ID" value="GAH63404.1"/>
    <property type="molecule type" value="Genomic_DNA"/>
</dbReference>
<dbReference type="AlphaFoldDB" id="X1IBB3"/>
<evidence type="ECO:0000313" key="3">
    <source>
        <dbReference type="EMBL" id="GAH63404.1"/>
    </source>
</evidence>
<feature type="non-terminal residue" evidence="3">
    <location>
        <position position="1"/>
    </location>
</feature>
<accession>X1IBB3</accession>
<organism evidence="3">
    <name type="scientific">marine sediment metagenome</name>
    <dbReference type="NCBI Taxonomy" id="412755"/>
    <lineage>
        <taxon>unclassified sequences</taxon>
        <taxon>metagenomes</taxon>
        <taxon>ecological metagenomes</taxon>
    </lineage>
</organism>
<reference evidence="3" key="1">
    <citation type="journal article" date="2014" name="Front. Microbiol.">
        <title>High frequency of phylogenetically diverse reductive dehalogenase-homologous genes in deep subseafloor sedimentary metagenomes.</title>
        <authorList>
            <person name="Kawai M."/>
            <person name="Futagami T."/>
            <person name="Toyoda A."/>
            <person name="Takaki Y."/>
            <person name="Nishi S."/>
            <person name="Hori S."/>
            <person name="Arai W."/>
            <person name="Tsubouchi T."/>
            <person name="Morono Y."/>
            <person name="Uchiyama I."/>
            <person name="Ito T."/>
            <person name="Fujiyama A."/>
            <person name="Inagaki F."/>
            <person name="Takami H."/>
        </authorList>
    </citation>
    <scope>NUCLEOTIDE SEQUENCE</scope>
    <source>
        <strain evidence="3">Expedition CK06-06</strain>
    </source>
</reference>
<keyword evidence="1" id="KW-0812">Transmembrane</keyword>
<feature type="transmembrane region" description="Helical" evidence="1">
    <location>
        <begin position="29"/>
        <end position="49"/>
    </location>
</feature>
<dbReference type="SUPFAM" id="SSF81324">
    <property type="entry name" value="Voltage-gated potassium channels"/>
    <property type="match status" value="1"/>
</dbReference>